<dbReference type="PRINTS" id="PR00095">
    <property type="entry name" value="ANTSNTHASEI"/>
</dbReference>
<comment type="pathway">
    <text evidence="2 15">Amino-acid biosynthesis; L-tryptophan biosynthesis; L-tryptophan from chorismate: step 1/5.</text>
</comment>
<keyword evidence="9 15" id="KW-0822">Tryptophan biosynthesis</keyword>
<evidence type="ECO:0000313" key="19">
    <source>
        <dbReference type="Proteomes" id="UP000066549"/>
    </source>
</evidence>
<dbReference type="PATRIC" id="fig|1623450.3.peg.823"/>
<evidence type="ECO:0000259" key="16">
    <source>
        <dbReference type="Pfam" id="PF00425"/>
    </source>
</evidence>
<dbReference type="InterPro" id="IPR005801">
    <property type="entry name" value="ADC_synthase"/>
</dbReference>
<dbReference type="NCBIfam" id="TIGR00564">
    <property type="entry name" value="trpE_most"/>
    <property type="match status" value="1"/>
</dbReference>
<dbReference type="Pfam" id="PF04715">
    <property type="entry name" value="Anth_synt_I_N"/>
    <property type="match status" value="1"/>
</dbReference>
<feature type="domain" description="Chorismate-utilising enzyme C-terminal" evidence="16">
    <location>
        <begin position="225"/>
        <end position="477"/>
    </location>
</feature>
<keyword evidence="12 15" id="KW-0456">Lyase</keyword>
<sequence>MEINLSKEQFSIYQSQGYNRIPLVKTCYADLETPLSIYLKVANSPYSYLLESVEGGENFGRYSIIGMPAKKLIQVRQKTFEVIESGKTMFTENNSDPLGFIDQYLANYKTPKDLDLPRFSGGLAGYFGYETIHYIEPKLIKEFIKDDLDLPDIHLMESDEVIVFDNLTGKLSIVVYANDDLSSYDHAINRIKNIELMIESQLKNDNTQSKKNVDDTKADSEFGEKNFHQAVDKIKQYIVEGDVMQVVLSQRMVKKFQLPAISLYRVLRSINPSPYMFFYHFDDYFIVGASPEILVRLENDTVTVRPIAGTRPRGENSQLDKDLEKDLLNDPKEIAEHIQLMDLGRNDIGRVSEPGSVVVTDKMTIERYSHVMHIVSNVEGSIQKNLSPMDVLKATFPAGTVSGAPKVRAMEIINELESTKRGVYAGAVGYIGYDGTLDVAIAIRTGVIKSGKLFVQAGAGVVADSIAKNEWDETNNKAKAVLRAAEIAEKDFG</sequence>
<dbReference type="UniPathway" id="UPA00035">
    <property type="reaction ID" value="UER00040"/>
</dbReference>
<dbReference type="InterPro" id="IPR005256">
    <property type="entry name" value="Anth_synth_I_PabB"/>
</dbReference>
<evidence type="ECO:0000256" key="8">
    <source>
        <dbReference type="ARBA" id="ARBA00022723"/>
    </source>
</evidence>
<evidence type="ECO:0000256" key="7">
    <source>
        <dbReference type="ARBA" id="ARBA00022605"/>
    </source>
</evidence>
<evidence type="ECO:0000256" key="14">
    <source>
        <dbReference type="ARBA" id="ARBA00047683"/>
    </source>
</evidence>
<keyword evidence="7 15" id="KW-0028">Amino-acid biosynthesis</keyword>
<dbReference type="EC" id="4.1.3.27" evidence="5 15"/>
<evidence type="ECO:0000256" key="12">
    <source>
        <dbReference type="ARBA" id="ARBA00023239"/>
    </source>
</evidence>
<dbReference type="PANTHER" id="PTHR11236">
    <property type="entry name" value="AMINOBENZOATE/ANTHRANILATE SYNTHASE"/>
    <property type="match status" value="1"/>
</dbReference>
<comment type="function">
    <text evidence="13 15">Part of a heterotetrameric complex that catalyzes the two-step biosynthesis of anthranilate, an intermediate in the biosynthesis of L-tryptophan. In the first step, the glutamine-binding beta subunit (TrpG) of anthranilate synthase (AS) provides the glutamine amidotransferase activity which generates ammonia as a substrate that, along with chorismate, is used in the second step, catalyzed by the large alpha subunit of AS (TrpE) to produce anthranilate. In the absence of TrpG, TrpE can synthesize anthranilate directly from chorismate and high concentrations of ammonia.</text>
</comment>
<evidence type="ECO:0000313" key="18">
    <source>
        <dbReference type="EMBL" id="AKO65912.1"/>
    </source>
</evidence>
<keyword evidence="11 15" id="KW-0057">Aromatic amino acid biosynthesis</keyword>
<dbReference type="Gene3D" id="3.60.120.10">
    <property type="entry name" value="Anthranilate synthase"/>
    <property type="match status" value="1"/>
</dbReference>
<dbReference type="InterPro" id="IPR015890">
    <property type="entry name" value="Chorismate_C"/>
</dbReference>
<comment type="subunit">
    <text evidence="4 15">Heterotetramer consisting of two non-identical subunits: a beta subunit (TrpG) and a large alpha subunit (TrpE).</text>
</comment>
<name>A0A0H4JBP9_9PROT</name>
<evidence type="ECO:0000256" key="4">
    <source>
        <dbReference type="ARBA" id="ARBA00011575"/>
    </source>
</evidence>
<evidence type="ECO:0000256" key="13">
    <source>
        <dbReference type="ARBA" id="ARBA00025634"/>
    </source>
</evidence>
<protein>
    <recommendedName>
        <fullName evidence="6 15">Anthranilate synthase component 1</fullName>
        <ecNumber evidence="5 15">4.1.3.27</ecNumber>
    </recommendedName>
</protein>
<comment type="catalytic activity">
    <reaction evidence="14 15">
        <text>chorismate + L-glutamine = anthranilate + pyruvate + L-glutamate + H(+)</text>
        <dbReference type="Rhea" id="RHEA:21732"/>
        <dbReference type="ChEBI" id="CHEBI:15361"/>
        <dbReference type="ChEBI" id="CHEBI:15378"/>
        <dbReference type="ChEBI" id="CHEBI:16567"/>
        <dbReference type="ChEBI" id="CHEBI:29748"/>
        <dbReference type="ChEBI" id="CHEBI:29985"/>
        <dbReference type="ChEBI" id="CHEBI:58359"/>
        <dbReference type="EC" id="4.1.3.27"/>
    </reaction>
</comment>
<dbReference type="Proteomes" id="UP000066549">
    <property type="component" value="Chromosome"/>
</dbReference>
<evidence type="ECO:0000256" key="5">
    <source>
        <dbReference type="ARBA" id="ARBA00012266"/>
    </source>
</evidence>
<dbReference type="GO" id="GO:0046872">
    <property type="term" value="F:metal ion binding"/>
    <property type="evidence" value="ECO:0007669"/>
    <property type="project" value="UniProtKB-KW"/>
</dbReference>
<dbReference type="SUPFAM" id="SSF56322">
    <property type="entry name" value="ADC synthase"/>
    <property type="match status" value="1"/>
</dbReference>
<evidence type="ECO:0000256" key="9">
    <source>
        <dbReference type="ARBA" id="ARBA00022822"/>
    </source>
</evidence>
<keyword evidence="8 15" id="KW-0479">Metal-binding</keyword>
<accession>A0A0H4JBP9</accession>
<evidence type="ECO:0000256" key="10">
    <source>
        <dbReference type="ARBA" id="ARBA00022842"/>
    </source>
</evidence>
<dbReference type="InterPro" id="IPR006805">
    <property type="entry name" value="Anth_synth_I_N"/>
</dbReference>
<evidence type="ECO:0000256" key="15">
    <source>
        <dbReference type="RuleBase" id="RU364045"/>
    </source>
</evidence>
<evidence type="ECO:0000256" key="6">
    <source>
        <dbReference type="ARBA" id="ARBA00020653"/>
    </source>
</evidence>
<proteinExistence type="inferred from homology"/>
<evidence type="ECO:0000256" key="3">
    <source>
        <dbReference type="ARBA" id="ARBA00009562"/>
    </source>
</evidence>
<organism evidence="18 19">
    <name type="scientific">Methylophilales bacterium MBRS-H7</name>
    <dbReference type="NCBI Taxonomy" id="1623450"/>
    <lineage>
        <taxon>Bacteria</taxon>
        <taxon>Pseudomonadati</taxon>
        <taxon>Pseudomonadota</taxon>
        <taxon>Betaproteobacteria</taxon>
        <taxon>Nitrosomonadales</taxon>
        <taxon>OM43 clade</taxon>
    </lineage>
</organism>
<dbReference type="GO" id="GO:0000162">
    <property type="term" value="P:L-tryptophan biosynthetic process"/>
    <property type="evidence" value="ECO:0007669"/>
    <property type="project" value="UniProtKB-UniPathway"/>
</dbReference>
<evidence type="ECO:0000256" key="2">
    <source>
        <dbReference type="ARBA" id="ARBA00004873"/>
    </source>
</evidence>
<evidence type="ECO:0000256" key="1">
    <source>
        <dbReference type="ARBA" id="ARBA00001946"/>
    </source>
</evidence>
<dbReference type="InterPro" id="IPR019999">
    <property type="entry name" value="Anth_synth_I-like"/>
</dbReference>
<keyword evidence="19" id="KW-1185">Reference proteome</keyword>
<keyword evidence="10 15" id="KW-0460">Magnesium</keyword>
<comment type="cofactor">
    <cofactor evidence="1 15">
        <name>Mg(2+)</name>
        <dbReference type="ChEBI" id="CHEBI:18420"/>
    </cofactor>
</comment>
<dbReference type="OrthoDB" id="9803598at2"/>
<feature type="domain" description="Anthranilate synthase component I N-terminal" evidence="17">
    <location>
        <begin position="30"/>
        <end position="171"/>
    </location>
</feature>
<reference evidence="18 19" key="1">
    <citation type="submission" date="2015-03" db="EMBL/GenBank/DDBJ databases">
        <title>Comparative analysis of the OM43 clade including a novel species from Red Sea uncovers genomic and metabolic diversity among marine methylotrophs.</title>
        <authorList>
            <person name="Jimenez-Infante F."/>
            <person name="Ngugi D.K."/>
            <person name="Vinu M."/>
            <person name="Alam I."/>
            <person name="Kamau A."/>
            <person name="Blom J."/>
            <person name="Bajic V.B."/>
            <person name="Stingl U."/>
        </authorList>
    </citation>
    <scope>NUCLEOTIDE SEQUENCE [LARGE SCALE GENOMIC DNA]</scope>
    <source>
        <strain evidence="18 19">MBRSH7</strain>
    </source>
</reference>
<dbReference type="EMBL" id="CP011002">
    <property type="protein sequence ID" value="AKO65912.1"/>
    <property type="molecule type" value="Genomic_DNA"/>
</dbReference>
<dbReference type="Pfam" id="PF00425">
    <property type="entry name" value="Chorismate_bind"/>
    <property type="match status" value="1"/>
</dbReference>
<dbReference type="PANTHER" id="PTHR11236:SF48">
    <property type="entry name" value="ISOCHORISMATE SYNTHASE MENF"/>
    <property type="match status" value="1"/>
</dbReference>
<dbReference type="AlphaFoldDB" id="A0A0H4JBP9"/>
<dbReference type="GO" id="GO:0004049">
    <property type="term" value="F:anthranilate synthase activity"/>
    <property type="evidence" value="ECO:0007669"/>
    <property type="project" value="UniProtKB-EC"/>
</dbReference>
<gene>
    <name evidence="15" type="primary">trpE</name>
    <name evidence="18" type="ORF">VI33_04150</name>
</gene>
<evidence type="ECO:0000256" key="11">
    <source>
        <dbReference type="ARBA" id="ARBA00023141"/>
    </source>
</evidence>
<comment type="similarity">
    <text evidence="3 15">Belongs to the anthranilate synthase component I family.</text>
</comment>
<evidence type="ECO:0000259" key="17">
    <source>
        <dbReference type="Pfam" id="PF04715"/>
    </source>
</evidence>